<feature type="domain" description="N-acetyltransferase" evidence="1">
    <location>
        <begin position="20"/>
        <end position="170"/>
    </location>
</feature>
<gene>
    <name evidence="2" type="ORF">D5400_13915</name>
</gene>
<dbReference type="Proteomes" id="UP000268192">
    <property type="component" value="Chromosome"/>
</dbReference>
<evidence type="ECO:0000313" key="2">
    <source>
        <dbReference type="EMBL" id="AZN73817.1"/>
    </source>
</evidence>
<dbReference type="EMBL" id="CP032509">
    <property type="protein sequence ID" value="AZN73817.1"/>
    <property type="molecule type" value="Genomic_DNA"/>
</dbReference>
<organism evidence="2 3">
    <name type="scientific">Georhizobium profundi</name>
    <dbReference type="NCBI Taxonomy" id="2341112"/>
    <lineage>
        <taxon>Bacteria</taxon>
        <taxon>Pseudomonadati</taxon>
        <taxon>Pseudomonadota</taxon>
        <taxon>Alphaproteobacteria</taxon>
        <taxon>Hyphomicrobiales</taxon>
        <taxon>Rhizobiaceae</taxon>
        <taxon>Georhizobium</taxon>
    </lineage>
</organism>
<proteinExistence type="predicted"/>
<dbReference type="KEGG" id="abaw:D5400_13915"/>
<evidence type="ECO:0000259" key="1">
    <source>
        <dbReference type="PROSITE" id="PS51186"/>
    </source>
</evidence>
<evidence type="ECO:0000313" key="3">
    <source>
        <dbReference type="Proteomes" id="UP000268192"/>
    </source>
</evidence>
<protein>
    <submittedName>
        <fullName evidence="2">GNAT family N-acetyltransferase</fullName>
    </submittedName>
</protein>
<keyword evidence="2" id="KW-0808">Transferase</keyword>
<dbReference type="AlphaFoldDB" id="A0A3Q8XTR0"/>
<name>A0A3Q8XTR0_9HYPH</name>
<dbReference type="OrthoDB" id="275336at2"/>
<dbReference type="RefSeq" id="WP_126013283.1">
    <property type="nucleotide sequence ID" value="NZ_CP032509.1"/>
</dbReference>
<dbReference type="InterPro" id="IPR016181">
    <property type="entry name" value="Acyl_CoA_acyltransferase"/>
</dbReference>
<dbReference type="PROSITE" id="PS51186">
    <property type="entry name" value="GNAT"/>
    <property type="match status" value="1"/>
</dbReference>
<dbReference type="CDD" id="cd04301">
    <property type="entry name" value="NAT_SF"/>
    <property type="match status" value="1"/>
</dbReference>
<dbReference type="Pfam" id="PF00583">
    <property type="entry name" value="Acetyltransf_1"/>
    <property type="match status" value="1"/>
</dbReference>
<accession>A0A3Q8XTR0</accession>
<dbReference type="GO" id="GO:0016747">
    <property type="term" value="F:acyltransferase activity, transferring groups other than amino-acyl groups"/>
    <property type="evidence" value="ECO:0007669"/>
    <property type="project" value="InterPro"/>
</dbReference>
<sequence>MVKPPSGHHPLPVNVQAALMRARDIPLHFYRYLQYRIGRDYHWVYRLRMDDETLSGVVHDPATTIDVLYLDGAPAGFFELKRESDEVVDLAYFGLMKHAHGRGIGRWFLRQAIDSAWALGPERVTVNTCTLDHKAALPLYQKMGFNPIGQTETFIHPMTDADHLRLARLD</sequence>
<keyword evidence="3" id="KW-1185">Reference proteome</keyword>
<dbReference type="SUPFAM" id="SSF55729">
    <property type="entry name" value="Acyl-CoA N-acyltransferases (Nat)"/>
    <property type="match status" value="1"/>
</dbReference>
<reference evidence="2 3" key="1">
    <citation type="submission" date="2018-09" db="EMBL/GenBank/DDBJ databases">
        <title>Marinorhizobium profundi gen. nov., sp. nov., isolated from a deep-sea sediment sample from the New Britain Trench and proposal of Marinorhizobiaceae fam. nov. in the order Rhizobiales of the class Alphaproteobacteria.</title>
        <authorList>
            <person name="Cao J."/>
        </authorList>
    </citation>
    <scope>NUCLEOTIDE SEQUENCE [LARGE SCALE GENOMIC DNA]</scope>
    <source>
        <strain evidence="2 3">WS11</strain>
    </source>
</reference>
<dbReference type="InterPro" id="IPR000182">
    <property type="entry name" value="GNAT_dom"/>
</dbReference>
<dbReference type="Gene3D" id="3.40.630.30">
    <property type="match status" value="1"/>
</dbReference>